<comment type="caution">
    <text evidence="2">The sequence shown here is derived from an EMBL/GenBank/DDBJ whole genome shotgun (WGS) entry which is preliminary data.</text>
</comment>
<reference evidence="2" key="1">
    <citation type="journal article" date="2019" name="BMC Genomics">
        <title>A new reference genome for Sorghum bicolor reveals high levels of sequence similarity between sweet and grain genotypes: implications for the genetics of sugar metabolism.</title>
        <authorList>
            <person name="Cooper E.A."/>
            <person name="Brenton Z.W."/>
            <person name="Flinn B.S."/>
            <person name="Jenkins J."/>
            <person name="Shu S."/>
            <person name="Flowers D."/>
            <person name="Luo F."/>
            <person name="Wang Y."/>
            <person name="Xia P."/>
            <person name="Barry K."/>
            <person name="Daum C."/>
            <person name="Lipzen A."/>
            <person name="Yoshinaga Y."/>
            <person name="Schmutz J."/>
            <person name="Saski C."/>
            <person name="Vermerris W."/>
            <person name="Kresovich S."/>
        </authorList>
    </citation>
    <scope>NUCLEOTIDE SEQUENCE</scope>
</reference>
<dbReference type="AlphaFoldDB" id="A0A921R2N5"/>
<dbReference type="EMBL" id="CM027683">
    <property type="protein sequence ID" value="KAG0532814.1"/>
    <property type="molecule type" value="Genomic_DNA"/>
</dbReference>
<evidence type="ECO:0000313" key="3">
    <source>
        <dbReference type="Proteomes" id="UP000807115"/>
    </source>
</evidence>
<protein>
    <submittedName>
        <fullName evidence="2">Uncharacterized protein</fullName>
    </submittedName>
</protein>
<name>A0A921R2N5_SORBI</name>
<evidence type="ECO:0000256" key="1">
    <source>
        <dbReference type="SAM" id="MobiDB-lite"/>
    </source>
</evidence>
<organism evidence="2 3">
    <name type="scientific">Sorghum bicolor</name>
    <name type="common">Sorghum</name>
    <name type="synonym">Sorghum vulgare</name>
    <dbReference type="NCBI Taxonomy" id="4558"/>
    <lineage>
        <taxon>Eukaryota</taxon>
        <taxon>Viridiplantae</taxon>
        <taxon>Streptophyta</taxon>
        <taxon>Embryophyta</taxon>
        <taxon>Tracheophyta</taxon>
        <taxon>Spermatophyta</taxon>
        <taxon>Magnoliopsida</taxon>
        <taxon>Liliopsida</taxon>
        <taxon>Poales</taxon>
        <taxon>Poaceae</taxon>
        <taxon>PACMAD clade</taxon>
        <taxon>Panicoideae</taxon>
        <taxon>Andropogonodae</taxon>
        <taxon>Andropogoneae</taxon>
        <taxon>Sorghinae</taxon>
        <taxon>Sorghum</taxon>
    </lineage>
</organism>
<accession>A0A921R2N5</accession>
<feature type="compositionally biased region" description="Basic and acidic residues" evidence="1">
    <location>
        <begin position="54"/>
        <end position="66"/>
    </location>
</feature>
<feature type="compositionally biased region" description="Basic residues" evidence="1">
    <location>
        <begin position="1"/>
        <end position="10"/>
    </location>
</feature>
<feature type="region of interest" description="Disordered" evidence="1">
    <location>
        <begin position="1"/>
        <end position="22"/>
    </location>
</feature>
<feature type="region of interest" description="Disordered" evidence="1">
    <location>
        <begin position="54"/>
        <end position="77"/>
    </location>
</feature>
<proteinExistence type="predicted"/>
<dbReference type="Proteomes" id="UP000807115">
    <property type="component" value="Chromosome 4"/>
</dbReference>
<reference evidence="2" key="2">
    <citation type="submission" date="2020-10" db="EMBL/GenBank/DDBJ databases">
        <authorList>
            <person name="Cooper E.A."/>
            <person name="Brenton Z.W."/>
            <person name="Flinn B.S."/>
            <person name="Jenkins J."/>
            <person name="Shu S."/>
            <person name="Flowers D."/>
            <person name="Luo F."/>
            <person name="Wang Y."/>
            <person name="Xia P."/>
            <person name="Barry K."/>
            <person name="Daum C."/>
            <person name="Lipzen A."/>
            <person name="Yoshinaga Y."/>
            <person name="Schmutz J."/>
            <person name="Saski C."/>
            <person name="Vermerris W."/>
            <person name="Kresovich S."/>
        </authorList>
    </citation>
    <scope>NUCLEOTIDE SEQUENCE</scope>
</reference>
<evidence type="ECO:0000313" key="2">
    <source>
        <dbReference type="EMBL" id="KAG0532814.1"/>
    </source>
</evidence>
<sequence>MVSLKRRHNSRTQARNARGQFAPKQIVIDIYSDSSSDSDSDPVFNLKPATKTTTEKKMITTREASKAKRASSNNYKKTSGKLSTLAVSGAKRASSSANKAPVSAIKRAKGGPAFSKKMVPNYDPYEDDSGDDYSTTCSFTDDSDVEPSSMDRLKFEIDLAKAHCLGSMGHNASKFIKDTKSDVEKRINKCW</sequence>
<gene>
    <name evidence="2" type="ORF">BDA96_04G139400</name>
</gene>